<name>A0AAD5UUP0_9APHY</name>
<evidence type="ECO:0000313" key="1">
    <source>
        <dbReference type="EMBL" id="KAJ3478289.1"/>
    </source>
</evidence>
<accession>A0AAD5UUP0</accession>
<evidence type="ECO:0000313" key="2">
    <source>
        <dbReference type="Proteomes" id="UP001212997"/>
    </source>
</evidence>
<proteinExistence type="predicted"/>
<dbReference type="AlphaFoldDB" id="A0AAD5UUP0"/>
<dbReference type="Proteomes" id="UP001212997">
    <property type="component" value="Unassembled WGS sequence"/>
</dbReference>
<comment type="caution">
    <text evidence="1">The sequence shown here is derived from an EMBL/GenBank/DDBJ whole genome shotgun (WGS) entry which is preliminary data.</text>
</comment>
<gene>
    <name evidence="1" type="ORF">NLI96_g9864</name>
</gene>
<reference evidence="1" key="1">
    <citation type="submission" date="2022-07" db="EMBL/GenBank/DDBJ databases">
        <title>Genome Sequence of Physisporinus lineatus.</title>
        <authorList>
            <person name="Buettner E."/>
        </authorList>
    </citation>
    <scope>NUCLEOTIDE SEQUENCE</scope>
    <source>
        <strain evidence="1">VT162</strain>
    </source>
</reference>
<dbReference type="EMBL" id="JANAWD010000523">
    <property type="protein sequence ID" value="KAJ3478289.1"/>
    <property type="molecule type" value="Genomic_DNA"/>
</dbReference>
<organism evidence="1 2">
    <name type="scientific">Meripilus lineatus</name>
    <dbReference type="NCBI Taxonomy" id="2056292"/>
    <lineage>
        <taxon>Eukaryota</taxon>
        <taxon>Fungi</taxon>
        <taxon>Dikarya</taxon>
        <taxon>Basidiomycota</taxon>
        <taxon>Agaricomycotina</taxon>
        <taxon>Agaricomycetes</taxon>
        <taxon>Polyporales</taxon>
        <taxon>Meripilaceae</taxon>
        <taxon>Meripilus</taxon>
    </lineage>
</organism>
<keyword evidence="2" id="KW-1185">Reference proteome</keyword>
<sequence>MVFSTVAIASGNPTVSLPAAYSHIRTLTTDLETDTQGLFSYAEFSRIQWRTRRGSDDRELIVEIEPVEVVIDIRPRMNSEDQGGRRLHPKIYTSVVGQYDDLALGCPGVRMPPRN</sequence>
<protein>
    <submittedName>
        <fullName evidence="1">Uncharacterized protein</fullName>
    </submittedName>
</protein>